<comment type="caution">
    <text evidence="3">The sequence shown here is derived from an EMBL/GenBank/DDBJ whole genome shotgun (WGS) entry which is preliminary data.</text>
</comment>
<sequence length="418" mass="48104">MTLGSGDKNKIVPVSAGNRIDYMDLLRGLAIFFILIANLRWFCLFTPGFNGYFVFPEMDHLVHKLQHLFIEGKFYSIFSILFGWGIALQLKKSKKDDATTAKFIRRRLSFMLLLGGIHLFLIWEGDIVFLYGLVGFVLIALRNLSNRSLLITGALLLLSPIVLYFIKMNFSWFNWPSEYLTMAGEKFYQLNGWIDQDTSRTQVLKESKSIFTNIAITLGDAPYRFAYLFFVSRIPKVLGAMVIGFVIGRSEFYSKVLKHRKKTLWVSIIGLMVFVPLNYMLITYFEDSSAYYALQVKGLYYTIVYAFSVFPLALVYMLIIALLYENSVIQKLLKPVCAVGRTAFSNYIMHSVVGIIVFYGIGLGFMQQLGPLAWTIFAVILFSLQILVSNIWLRYFKFGPVEWIWRSLTYKKLQLLAV</sequence>
<evidence type="ECO:0000313" key="4">
    <source>
        <dbReference type="Proteomes" id="UP001209229"/>
    </source>
</evidence>
<evidence type="ECO:0000313" key="3">
    <source>
        <dbReference type="EMBL" id="MCW3787294.1"/>
    </source>
</evidence>
<dbReference type="PANTHER" id="PTHR30590">
    <property type="entry name" value="INNER MEMBRANE PROTEIN"/>
    <property type="match status" value="1"/>
</dbReference>
<feature type="domain" description="DUF418" evidence="2">
    <location>
        <begin position="248"/>
        <end position="412"/>
    </location>
</feature>
<feature type="transmembrane region" description="Helical" evidence="1">
    <location>
        <begin position="344"/>
        <end position="366"/>
    </location>
</feature>
<proteinExistence type="predicted"/>
<keyword evidence="1" id="KW-0812">Transmembrane</keyword>
<dbReference type="AlphaFoldDB" id="A0AAE3M542"/>
<gene>
    <name evidence="3" type="ORF">OM075_12505</name>
</gene>
<dbReference type="InterPro" id="IPR007349">
    <property type="entry name" value="DUF418"/>
</dbReference>
<feature type="transmembrane region" description="Helical" evidence="1">
    <location>
        <begin position="29"/>
        <end position="54"/>
    </location>
</feature>
<reference evidence="3" key="1">
    <citation type="submission" date="2022-10" db="EMBL/GenBank/DDBJ databases">
        <authorList>
            <person name="Yu W.X."/>
        </authorList>
    </citation>
    <scope>NUCLEOTIDE SEQUENCE</scope>
    <source>
        <strain evidence="3">AAT</strain>
    </source>
</reference>
<keyword evidence="1" id="KW-1133">Transmembrane helix</keyword>
<dbReference type="RefSeq" id="WP_301190859.1">
    <property type="nucleotide sequence ID" value="NZ_JAPDPJ010000027.1"/>
</dbReference>
<accession>A0AAE3M542</accession>
<feature type="transmembrane region" description="Helical" evidence="1">
    <location>
        <begin position="302"/>
        <end position="324"/>
    </location>
</feature>
<feature type="transmembrane region" description="Helical" evidence="1">
    <location>
        <begin position="372"/>
        <end position="393"/>
    </location>
</feature>
<evidence type="ECO:0000256" key="1">
    <source>
        <dbReference type="SAM" id="Phobius"/>
    </source>
</evidence>
<protein>
    <submittedName>
        <fullName evidence="3">DUF418 domain-containing protein</fullName>
    </submittedName>
</protein>
<feature type="transmembrane region" description="Helical" evidence="1">
    <location>
        <begin position="263"/>
        <end position="282"/>
    </location>
</feature>
<organism evidence="3 4">
    <name type="scientific">Plebeiibacterium sediminum</name>
    <dbReference type="NCBI Taxonomy" id="2992112"/>
    <lineage>
        <taxon>Bacteria</taxon>
        <taxon>Pseudomonadati</taxon>
        <taxon>Bacteroidota</taxon>
        <taxon>Bacteroidia</taxon>
        <taxon>Marinilabiliales</taxon>
        <taxon>Marinilabiliaceae</taxon>
        <taxon>Plebeiibacterium</taxon>
    </lineage>
</organism>
<dbReference type="EMBL" id="JAPDPJ010000027">
    <property type="protein sequence ID" value="MCW3787294.1"/>
    <property type="molecule type" value="Genomic_DNA"/>
</dbReference>
<evidence type="ECO:0000259" key="2">
    <source>
        <dbReference type="Pfam" id="PF04235"/>
    </source>
</evidence>
<dbReference type="Pfam" id="PF04235">
    <property type="entry name" value="DUF418"/>
    <property type="match status" value="1"/>
</dbReference>
<keyword evidence="4" id="KW-1185">Reference proteome</keyword>
<dbReference type="Proteomes" id="UP001209229">
    <property type="component" value="Unassembled WGS sequence"/>
</dbReference>
<dbReference type="PANTHER" id="PTHR30590:SF2">
    <property type="entry name" value="INNER MEMBRANE PROTEIN"/>
    <property type="match status" value="1"/>
</dbReference>
<feature type="transmembrane region" description="Helical" evidence="1">
    <location>
        <begin position="74"/>
        <end position="90"/>
    </location>
</feature>
<dbReference type="InterPro" id="IPR052529">
    <property type="entry name" value="Bact_Transport_Assoc"/>
</dbReference>
<feature type="transmembrane region" description="Helical" evidence="1">
    <location>
        <begin position="110"/>
        <end position="141"/>
    </location>
</feature>
<name>A0AAE3M542_9BACT</name>
<feature type="transmembrane region" description="Helical" evidence="1">
    <location>
        <begin position="147"/>
        <end position="166"/>
    </location>
</feature>
<keyword evidence="1" id="KW-0472">Membrane</keyword>